<dbReference type="PANTHER" id="PTHR42877:SF5">
    <property type="entry name" value="L-ORNITHINE N(5)-MONOOXYGENASE-RELATED"/>
    <property type="match status" value="1"/>
</dbReference>
<evidence type="ECO:0000256" key="4">
    <source>
        <dbReference type="ARBA" id="ARBA00023002"/>
    </source>
</evidence>
<comment type="similarity">
    <text evidence="1">Belongs to the FAD-binding monooxygenase family.</text>
</comment>
<dbReference type="InterPro" id="IPR051209">
    <property type="entry name" value="FAD-bind_Monooxygenase_sf"/>
</dbReference>
<dbReference type="PANTHER" id="PTHR42877">
    <property type="entry name" value="L-ORNITHINE N(5)-MONOOXYGENASE-RELATED"/>
    <property type="match status" value="1"/>
</dbReference>
<evidence type="ECO:0000256" key="3">
    <source>
        <dbReference type="ARBA" id="ARBA00022827"/>
    </source>
</evidence>
<dbReference type="EMBL" id="HG937694">
    <property type="protein sequence ID" value="CDP38096.1"/>
    <property type="molecule type" value="Genomic_DNA"/>
</dbReference>
<reference evidence="6" key="1">
    <citation type="submission" date="2014-02" db="EMBL/GenBank/DDBJ databases">
        <authorList>
            <person name="Genoscope - CEA"/>
        </authorList>
    </citation>
    <scope>NUCLEOTIDE SEQUENCE</scope>
    <source>
        <strain evidence="6">LS3</strain>
    </source>
</reference>
<dbReference type="GO" id="GO:0004499">
    <property type="term" value="F:N,N-dimethylaniline monooxygenase activity"/>
    <property type="evidence" value="ECO:0007669"/>
    <property type="project" value="InterPro"/>
</dbReference>
<evidence type="ECO:0000256" key="2">
    <source>
        <dbReference type="ARBA" id="ARBA00022630"/>
    </source>
</evidence>
<dbReference type="PhylomeDB" id="A0A060TFY7"/>
<keyword evidence="3" id="KW-0274">FAD</keyword>
<gene>
    <name evidence="6" type="ORF">GNLVRS02_ARAD1D26818g</name>
</gene>
<dbReference type="AlphaFoldDB" id="A0A060TFY7"/>
<evidence type="ECO:0000256" key="1">
    <source>
        <dbReference type="ARBA" id="ARBA00010139"/>
    </source>
</evidence>
<reference evidence="6" key="2">
    <citation type="submission" date="2014-06" db="EMBL/GenBank/DDBJ databases">
        <title>The complete genome of Blastobotrys (Arxula) adeninivorans LS3 - a yeast of biotechnological interest.</title>
        <authorList>
            <person name="Kunze G."/>
            <person name="Gaillardin C."/>
            <person name="Czernicka M."/>
            <person name="Durrens P."/>
            <person name="Martin T."/>
            <person name="Boer E."/>
            <person name="Gabaldon T."/>
            <person name="Cruz J."/>
            <person name="Talla E."/>
            <person name="Marck C."/>
            <person name="Goffeau A."/>
            <person name="Barbe V."/>
            <person name="Baret P."/>
            <person name="Baronian K."/>
            <person name="Beier S."/>
            <person name="Bleykasten C."/>
            <person name="Bode R."/>
            <person name="Casaregola S."/>
            <person name="Despons L."/>
            <person name="Fairhead C."/>
            <person name="Giersberg M."/>
            <person name="Gierski P."/>
            <person name="Hahnel U."/>
            <person name="Hartmann A."/>
            <person name="Jankowska D."/>
            <person name="Jubin C."/>
            <person name="Jung P."/>
            <person name="Lafontaine I."/>
            <person name="Leh-Louis V."/>
            <person name="Lemaire M."/>
            <person name="Marcet-Houben M."/>
            <person name="Mascher M."/>
            <person name="Morel G."/>
            <person name="Richard G.-F."/>
            <person name="Riechen J."/>
            <person name="Sacerdot C."/>
            <person name="Sarkar A."/>
            <person name="Savel G."/>
            <person name="Schacherer J."/>
            <person name="Sherman D."/>
            <person name="Straub M.-L."/>
            <person name="Stein N."/>
            <person name="Thierry A."/>
            <person name="Trautwein-Schult A."/>
            <person name="Westhof E."/>
            <person name="Worch S."/>
            <person name="Dujon B."/>
            <person name="Souciet J.-L."/>
            <person name="Wincker P."/>
            <person name="Scholz U."/>
            <person name="Neuveglise N."/>
        </authorList>
    </citation>
    <scope>NUCLEOTIDE SEQUENCE</scope>
    <source>
        <strain evidence="6">LS3</strain>
    </source>
</reference>
<dbReference type="Gene3D" id="3.50.50.60">
    <property type="entry name" value="FAD/NAD(P)-binding domain"/>
    <property type="match status" value="2"/>
</dbReference>
<feature type="compositionally biased region" description="Basic residues" evidence="5">
    <location>
        <begin position="10"/>
        <end position="19"/>
    </location>
</feature>
<dbReference type="InterPro" id="IPR020946">
    <property type="entry name" value="Flavin_mOase-like"/>
</dbReference>
<keyword evidence="4" id="KW-0560">Oxidoreductase</keyword>
<feature type="compositionally biased region" description="Low complexity" evidence="5">
    <location>
        <begin position="29"/>
        <end position="39"/>
    </location>
</feature>
<dbReference type="GO" id="GO:0050660">
    <property type="term" value="F:flavin adenine dinucleotide binding"/>
    <property type="evidence" value="ECO:0007669"/>
    <property type="project" value="InterPro"/>
</dbReference>
<feature type="region of interest" description="Disordered" evidence="5">
    <location>
        <begin position="1"/>
        <end position="48"/>
    </location>
</feature>
<evidence type="ECO:0000313" key="6">
    <source>
        <dbReference type="EMBL" id="CDP38096.1"/>
    </source>
</evidence>
<sequence length="585" mass="66382">MSTTETVTKNARKSAKKSQGKVSNQGQQAPLEPAAVPAPSSAPPAAEPEVPVLQLQGKEVVLPPSPTLKAQTLTFEDVPLEEEYSKVAIIGCGFSGIAASIAMQDHFKEEDYTVVEGHHEVGGTWYANTYPGCASDIPAPWYSLSTDLNPNWSKFHPPQAEMGEYLKRVVDQRDIRRHVRFNSRVVKVQWDDDREVWKSTVINRETGRKYVLVSNIVFMGQGILVYPKHYEAPGIRDKFKGRYIHSAEWDSSIDLKDKNVIVIGNGCSAVQLVPSIAPEVKNVTQLVRSEQWLIPPPGKEVFASYKKLWSKSNFLMKVFRFLIFLGSESRAPMFNARNPLSYFVEKFFTWKARRHMQNNVPKEYQDIVIPKFRLGCKRMIVDNYYSKALHRENVNLSQDEIDYVTEHHVHTKAGKTYPADVIVACTGYDLDIGLNATPVYGRRGACVQERWKVEGATAYDTVLVDNCPNFFFLVGPNAGTGHSSVIFAIENEIMYIKKILDPVMKGKAHTVEVKSSAYQKWRESVQDALKTTVFGTPYGGCVSWYAKNNVNYTTYPWSQVYFWWRTKFPNWKDLKYTPVESKKSV</sequence>
<keyword evidence="2" id="KW-0285">Flavoprotein</keyword>
<dbReference type="Pfam" id="PF00743">
    <property type="entry name" value="FMO-like"/>
    <property type="match status" value="1"/>
</dbReference>
<organism evidence="6">
    <name type="scientific">Blastobotrys adeninivorans</name>
    <name type="common">Yeast</name>
    <name type="synonym">Arxula adeninivorans</name>
    <dbReference type="NCBI Taxonomy" id="409370"/>
    <lineage>
        <taxon>Eukaryota</taxon>
        <taxon>Fungi</taxon>
        <taxon>Dikarya</taxon>
        <taxon>Ascomycota</taxon>
        <taxon>Saccharomycotina</taxon>
        <taxon>Dipodascomycetes</taxon>
        <taxon>Dipodascales</taxon>
        <taxon>Trichomonascaceae</taxon>
        <taxon>Blastobotrys</taxon>
    </lineage>
</organism>
<evidence type="ECO:0000256" key="5">
    <source>
        <dbReference type="SAM" id="MobiDB-lite"/>
    </source>
</evidence>
<dbReference type="SUPFAM" id="SSF51905">
    <property type="entry name" value="FAD/NAD(P)-binding domain"/>
    <property type="match status" value="1"/>
</dbReference>
<name>A0A060TFY7_BLAAD</name>
<protein>
    <submittedName>
        <fullName evidence="6">ARAD1D26818p</fullName>
    </submittedName>
</protein>
<dbReference type="InterPro" id="IPR036188">
    <property type="entry name" value="FAD/NAD-bd_sf"/>
</dbReference>
<dbReference type="GO" id="GO:0050661">
    <property type="term" value="F:NADP binding"/>
    <property type="evidence" value="ECO:0007669"/>
    <property type="project" value="InterPro"/>
</dbReference>
<proteinExistence type="inferred from homology"/>
<accession>A0A060TFY7</accession>